<dbReference type="EMBL" id="BPLR01013737">
    <property type="protein sequence ID" value="GIY63426.1"/>
    <property type="molecule type" value="Genomic_DNA"/>
</dbReference>
<reference evidence="1 2" key="1">
    <citation type="submission" date="2021-06" db="EMBL/GenBank/DDBJ databases">
        <title>Caerostris extrusa draft genome.</title>
        <authorList>
            <person name="Kono N."/>
            <person name="Arakawa K."/>
        </authorList>
    </citation>
    <scope>NUCLEOTIDE SEQUENCE [LARGE SCALE GENOMIC DNA]</scope>
</reference>
<dbReference type="AlphaFoldDB" id="A0AAV4UZN9"/>
<protein>
    <submittedName>
        <fullName evidence="1">Uncharacterized protein</fullName>
    </submittedName>
</protein>
<accession>A0AAV4UZN9</accession>
<comment type="caution">
    <text evidence="1">The sequence shown here is derived from an EMBL/GenBank/DDBJ whole genome shotgun (WGS) entry which is preliminary data.</text>
</comment>
<proteinExistence type="predicted"/>
<evidence type="ECO:0000313" key="2">
    <source>
        <dbReference type="Proteomes" id="UP001054945"/>
    </source>
</evidence>
<name>A0AAV4UZN9_CAEEX</name>
<keyword evidence="2" id="KW-1185">Reference proteome</keyword>
<sequence>MSQVRRRPLHQKNDMTTCMTTCKMNQPPVSTVASKVSSPHGEAVPCFPRLQASLPLELFYPLKTLQLLSCRRAHHF</sequence>
<evidence type="ECO:0000313" key="1">
    <source>
        <dbReference type="EMBL" id="GIY63426.1"/>
    </source>
</evidence>
<organism evidence="1 2">
    <name type="scientific">Caerostris extrusa</name>
    <name type="common">Bark spider</name>
    <name type="synonym">Caerostris bankana</name>
    <dbReference type="NCBI Taxonomy" id="172846"/>
    <lineage>
        <taxon>Eukaryota</taxon>
        <taxon>Metazoa</taxon>
        <taxon>Ecdysozoa</taxon>
        <taxon>Arthropoda</taxon>
        <taxon>Chelicerata</taxon>
        <taxon>Arachnida</taxon>
        <taxon>Araneae</taxon>
        <taxon>Araneomorphae</taxon>
        <taxon>Entelegynae</taxon>
        <taxon>Araneoidea</taxon>
        <taxon>Araneidae</taxon>
        <taxon>Caerostris</taxon>
    </lineage>
</organism>
<gene>
    <name evidence="1" type="ORF">CEXT_268351</name>
</gene>
<dbReference type="Proteomes" id="UP001054945">
    <property type="component" value="Unassembled WGS sequence"/>
</dbReference>